<dbReference type="AlphaFoldDB" id="A0A853F6A4"/>
<feature type="domain" description="Rhodanese" evidence="1">
    <location>
        <begin position="16"/>
        <end position="107"/>
    </location>
</feature>
<dbReference type="Gene3D" id="3.40.250.10">
    <property type="entry name" value="Rhodanese-like domain"/>
    <property type="match status" value="4"/>
</dbReference>
<dbReference type="PANTHER" id="PTHR44086:SF10">
    <property type="entry name" value="THIOSULFATE SULFURTRANSFERASE_RHODANESE-LIKE DOMAIN-CONTAINING PROTEIN 3"/>
    <property type="match status" value="1"/>
</dbReference>
<dbReference type="GO" id="GO:0004792">
    <property type="term" value="F:thiosulfate-cyanide sulfurtransferase activity"/>
    <property type="evidence" value="ECO:0007669"/>
    <property type="project" value="TreeGrafter"/>
</dbReference>
<organism evidence="2 3">
    <name type="scientific">Allopusillimonas soli</name>
    <dbReference type="NCBI Taxonomy" id="659016"/>
    <lineage>
        <taxon>Bacteria</taxon>
        <taxon>Pseudomonadati</taxon>
        <taxon>Pseudomonadota</taxon>
        <taxon>Betaproteobacteria</taxon>
        <taxon>Burkholderiales</taxon>
        <taxon>Alcaligenaceae</taxon>
        <taxon>Allopusillimonas</taxon>
    </lineage>
</organism>
<proteinExistence type="predicted"/>
<evidence type="ECO:0000313" key="3">
    <source>
        <dbReference type="Proteomes" id="UP000580517"/>
    </source>
</evidence>
<keyword evidence="3" id="KW-1185">Reference proteome</keyword>
<accession>A0A853F6A4</accession>
<protein>
    <recommendedName>
        <fullName evidence="1">Rhodanese domain-containing protein</fullName>
    </recommendedName>
</protein>
<dbReference type="Pfam" id="PF00581">
    <property type="entry name" value="Rhodanese"/>
    <property type="match status" value="4"/>
</dbReference>
<feature type="domain" description="Rhodanese" evidence="1">
    <location>
        <begin position="277"/>
        <end position="367"/>
    </location>
</feature>
<evidence type="ECO:0000259" key="1">
    <source>
        <dbReference type="PROSITE" id="PS50206"/>
    </source>
</evidence>
<dbReference type="SMART" id="SM00450">
    <property type="entry name" value="RHOD"/>
    <property type="match status" value="4"/>
</dbReference>
<dbReference type="Proteomes" id="UP000580517">
    <property type="component" value="Unassembled WGS sequence"/>
</dbReference>
<reference evidence="2 3" key="1">
    <citation type="submission" date="2020-07" db="EMBL/GenBank/DDBJ databases">
        <title>Taxonomic revisions and descriptions of new bacterial species based on genomic comparisons in the high-G+C-content subgroup of the family Alcaligenaceae.</title>
        <authorList>
            <person name="Szabo A."/>
            <person name="Felfoldi T."/>
        </authorList>
    </citation>
    <scope>NUCLEOTIDE SEQUENCE [LARGE SCALE GENOMIC DNA]</scope>
    <source>
        <strain evidence="2 3">DSM 25264</strain>
    </source>
</reference>
<feature type="domain" description="Rhodanese" evidence="1">
    <location>
        <begin position="395"/>
        <end position="485"/>
    </location>
</feature>
<name>A0A853F6A4_9BURK</name>
<sequence>MTSIISFPAFDRLRESDTEWALFDVRELAEANSGHILGACFLPRRMLELRIGELVPDTRTFVVLYDDGTSRRAELAADALHRVGYENVHVLEGGLVAWLSKGREVTSGSNVAGKIFGEYVHETLRVPQVSAETLKTWLDEGRDCIICDIRTPVEYADKRIPNARGAFGVDLVSVAHDLKEARLPIVVHCAGRTRGIIACQGLRELGLDNVYALENGTMGWQLAGFRLERGSPQGILSPTPESVQVGRQSAMALARSAGVTEIEPDELAGLIKERDARARNIYVYDVRQVDQYETAHIRGAQVLPGGLAMQRIDDYMPARRAILIFVDDDTGRAFLTAFWFRKLGWQDVRVLRGGLQVWKEAGYPIGSGRDRSTPLGLRQARENSVHVSADALQSMKPEPLIVHVDTSKSYETARVPGAIWIPYGWLEYHLGQYLTALDTPVILTCRTGVHSVYAAANLRRLGYSSVRVLEGGINTWKQKFTVDSGWPDGFVRTPDVVVPPYDSSLEEMARYLEWEQRLSEDLSADAFLSWST</sequence>
<dbReference type="SUPFAM" id="SSF52821">
    <property type="entry name" value="Rhodanese/Cell cycle control phosphatase"/>
    <property type="match status" value="4"/>
</dbReference>
<dbReference type="InterPro" id="IPR001763">
    <property type="entry name" value="Rhodanese-like_dom"/>
</dbReference>
<dbReference type="CDD" id="cd00158">
    <property type="entry name" value="RHOD"/>
    <property type="match status" value="2"/>
</dbReference>
<comment type="caution">
    <text evidence="2">The sequence shown here is derived from an EMBL/GenBank/DDBJ whole genome shotgun (WGS) entry which is preliminary data.</text>
</comment>
<dbReference type="PANTHER" id="PTHR44086">
    <property type="entry name" value="THIOSULFATE SULFURTRANSFERASE RDL2, MITOCHONDRIAL-RELATED"/>
    <property type="match status" value="1"/>
</dbReference>
<gene>
    <name evidence="2" type="ORF">H0A68_04355</name>
</gene>
<dbReference type="RefSeq" id="WP_129968006.1">
    <property type="nucleotide sequence ID" value="NZ_JACCEW010000001.1"/>
</dbReference>
<evidence type="ECO:0000313" key="2">
    <source>
        <dbReference type="EMBL" id="NYT36095.1"/>
    </source>
</evidence>
<feature type="domain" description="Rhodanese" evidence="1">
    <location>
        <begin position="140"/>
        <end position="229"/>
    </location>
</feature>
<dbReference type="EMBL" id="JACCEW010000001">
    <property type="protein sequence ID" value="NYT36095.1"/>
    <property type="molecule type" value="Genomic_DNA"/>
</dbReference>
<dbReference type="PROSITE" id="PS50206">
    <property type="entry name" value="RHODANESE_3"/>
    <property type="match status" value="4"/>
</dbReference>
<dbReference type="InterPro" id="IPR036873">
    <property type="entry name" value="Rhodanese-like_dom_sf"/>
</dbReference>
<dbReference type="OrthoDB" id="9789585at2"/>